<dbReference type="Pfam" id="PF01609">
    <property type="entry name" value="DDE_Tnp_1"/>
    <property type="match status" value="1"/>
</dbReference>
<proteinExistence type="predicted"/>
<dbReference type="GO" id="GO:0003677">
    <property type="term" value="F:DNA binding"/>
    <property type="evidence" value="ECO:0007669"/>
    <property type="project" value="InterPro"/>
</dbReference>
<organism evidence="2">
    <name type="scientific">uncultured Armatimonadetes bacterium</name>
    <dbReference type="NCBI Taxonomy" id="157466"/>
    <lineage>
        <taxon>Bacteria</taxon>
        <taxon>Bacillati</taxon>
        <taxon>Armatimonadota</taxon>
        <taxon>environmental samples</taxon>
    </lineage>
</organism>
<dbReference type="GO" id="GO:0006313">
    <property type="term" value="P:DNA transposition"/>
    <property type="evidence" value="ECO:0007669"/>
    <property type="project" value="InterPro"/>
</dbReference>
<dbReference type="PANTHER" id="PTHR30007:SF0">
    <property type="entry name" value="TRANSPOSASE"/>
    <property type="match status" value="1"/>
</dbReference>
<feature type="domain" description="Transposase IS4-like" evidence="1">
    <location>
        <begin position="3"/>
        <end position="127"/>
    </location>
</feature>
<gene>
    <name evidence="2" type="ORF">AVDCRST_MAG63-192</name>
</gene>
<dbReference type="AlphaFoldDB" id="A0A6J4H712"/>
<dbReference type="NCBIfam" id="NF033580">
    <property type="entry name" value="transpos_IS5_3"/>
    <property type="match status" value="1"/>
</dbReference>
<reference evidence="2" key="1">
    <citation type="submission" date="2020-02" db="EMBL/GenBank/DDBJ databases">
        <authorList>
            <person name="Meier V. D."/>
        </authorList>
    </citation>
    <scope>NUCLEOTIDE SEQUENCE</scope>
    <source>
        <strain evidence="2">AVDCRST_MAG63</strain>
    </source>
</reference>
<dbReference type="EMBL" id="CADCTO010000025">
    <property type="protein sequence ID" value="CAA9215557.1"/>
    <property type="molecule type" value="Genomic_DNA"/>
</dbReference>
<dbReference type="InterPro" id="IPR002559">
    <property type="entry name" value="Transposase_11"/>
</dbReference>
<protein>
    <submittedName>
        <fullName evidence="2">Transposase</fullName>
    </submittedName>
</protein>
<accession>A0A6J4H712</accession>
<name>A0A6J4H712_9BACT</name>
<evidence type="ECO:0000259" key="1">
    <source>
        <dbReference type="Pfam" id="PF01609"/>
    </source>
</evidence>
<dbReference type="PANTHER" id="PTHR30007">
    <property type="entry name" value="PHP DOMAIN PROTEIN"/>
    <property type="match status" value="1"/>
</dbReference>
<evidence type="ECO:0000313" key="2">
    <source>
        <dbReference type="EMBL" id="CAA9215557.1"/>
    </source>
</evidence>
<sequence length="136" mass="15826">MVGRKRHVLTDTLGLLLAVSVHPASVQDRDGAEALLREARRSFPFIERVIADAGYQGRKMEAAVARTGTWVLQIVRRCDRHRFVVLPKRWIVERTLAWISRNRRLARDYERHTRKAAAFVRLAMIRLMLRRLAASR</sequence>
<dbReference type="GO" id="GO:0004803">
    <property type="term" value="F:transposase activity"/>
    <property type="evidence" value="ECO:0007669"/>
    <property type="project" value="InterPro"/>
</dbReference>